<accession>A0ABZ1B1V8</accession>
<feature type="region of interest" description="Disordered" evidence="1">
    <location>
        <begin position="1"/>
        <end position="61"/>
    </location>
</feature>
<organism evidence="2 3">
    <name type="scientific">Blastococcus brunescens</name>
    <dbReference type="NCBI Taxonomy" id="1564165"/>
    <lineage>
        <taxon>Bacteria</taxon>
        <taxon>Bacillati</taxon>
        <taxon>Actinomycetota</taxon>
        <taxon>Actinomycetes</taxon>
        <taxon>Geodermatophilales</taxon>
        <taxon>Geodermatophilaceae</taxon>
        <taxon>Blastococcus</taxon>
    </lineage>
</organism>
<evidence type="ECO:0000313" key="2">
    <source>
        <dbReference type="EMBL" id="WRL64792.1"/>
    </source>
</evidence>
<dbReference type="EMBL" id="CP141261">
    <property type="protein sequence ID" value="WRL64792.1"/>
    <property type="molecule type" value="Genomic_DNA"/>
</dbReference>
<keyword evidence="3" id="KW-1185">Reference proteome</keyword>
<evidence type="ECO:0000313" key="3">
    <source>
        <dbReference type="Proteomes" id="UP001324287"/>
    </source>
</evidence>
<protein>
    <submittedName>
        <fullName evidence="2">Uncharacterized protein</fullName>
    </submittedName>
</protein>
<feature type="compositionally biased region" description="Low complexity" evidence="1">
    <location>
        <begin position="18"/>
        <end position="41"/>
    </location>
</feature>
<proteinExistence type="predicted"/>
<dbReference type="RefSeq" id="WP_324276117.1">
    <property type="nucleotide sequence ID" value="NZ_CP141261.1"/>
</dbReference>
<name>A0ABZ1B1V8_9ACTN</name>
<gene>
    <name evidence="2" type="ORF">U6N30_03265</name>
</gene>
<sequence>MTLAGMEQLVGLGGGNLPAVAAAPRVPSSPACARPRSSSPRCPRRRPASCCPSCGRERSSH</sequence>
<dbReference type="Proteomes" id="UP001324287">
    <property type="component" value="Chromosome"/>
</dbReference>
<evidence type="ECO:0000256" key="1">
    <source>
        <dbReference type="SAM" id="MobiDB-lite"/>
    </source>
</evidence>
<reference evidence="2 3" key="1">
    <citation type="submission" date="2023-12" db="EMBL/GenBank/DDBJ databases">
        <title>Blastococcus brunescens sp. nov., an actonobacterium isolated from sandstone collected in sahara desert.</title>
        <authorList>
            <person name="Gtari M."/>
            <person name="Ghodhbane F."/>
        </authorList>
    </citation>
    <scope>NUCLEOTIDE SEQUENCE [LARGE SCALE GENOMIC DNA]</scope>
    <source>
        <strain evidence="2 3">BMG 8361</strain>
    </source>
</reference>